<dbReference type="EMBL" id="JAWDGP010002021">
    <property type="protein sequence ID" value="KAK3786054.1"/>
    <property type="molecule type" value="Genomic_DNA"/>
</dbReference>
<reference evidence="1" key="1">
    <citation type="journal article" date="2023" name="G3 (Bethesda)">
        <title>A reference genome for the long-term kleptoplast-retaining sea slug Elysia crispata morphotype clarki.</title>
        <authorList>
            <person name="Eastman K.E."/>
            <person name="Pendleton A.L."/>
            <person name="Shaikh M.A."/>
            <person name="Suttiyut T."/>
            <person name="Ogas R."/>
            <person name="Tomko P."/>
            <person name="Gavelis G."/>
            <person name="Widhalm J.R."/>
            <person name="Wisecaver J.H."/>
        </authorList>
    </citation>
    <scope>NUCLEOTIDE SEQUENCE</scope>
    <source>
        <strain evidence="1">ECLA1</strain>
    </source>
</reference>
<accession>A0AAE1ADX2</accession>
<protein>
    <submittedName>
        <fullName evidence="1">Uncharacterized protein</fullName>
    </submittedName>
</protein>
<dbReference type="Proteomes" id="UP001283361">
    <property type="component" value="Unassembled WGS sequence"/>
</dbReference>
<sequence>MSNRLPRFRTVVKPLVSVDVNEFVKKIVMGEEIRKGKRGLGDCGSMEQMRWVVGGGVMREDHER</sequence>
<proteinExistence type="predicted"/>
<evidence type="ECO:0000313" key="1">
    <source>
        <dbReference type="EMBL" id="KAK3786054.1"/>
    </source>
</evidence>
<keyword evidence="2" id="KW-1185">Reference proteome</keyword>
<comment type="caution">
    <text evidence="1">The sequence shown here is derived from an EMBL/GenBank/DDBJ whole genome shotgun (WGS) entry which is preliminary data.</text>
</comment>
<dbReference type="AlphaFoldDB" id="A0AAE1ADX2"/>
<evidence type="ECO:0000313" key="2">
    <source>
        <dbReference type="Proteomes" id="UP001283361"/>
    </source>
</evidence>
<gene>
    <name evidence="1" type="ORF">RRG08_023475</name>
</gene>
<organism evidence="1 2">
    <name type="scientific">Elysia crispata</name>
    <name type="common">lettuce slug</name>
    <dbReference type="NCBI Taxonomy" id="231223"/>
    <lineage>
        <taxon>Eukaryota</taxon>
        <taxon>Metazoa</taxon>
        <taxon>Spiralia</taxon>
        <taxon>Lophotrochozoa</taxon>
        <taxon>Mollusca</taxon>
        <taxon>Gastropoda</taxon>
        <taxon>Heterobranchia</taxon>
        <taxon>Euthyneura</taxon>
        <taxon>Panpulmonata</taxon>
        <taxon>Sacoglossa</taxon>
        <taxon>Placobranchoidea</taxon>
        <taxon>Plakobranchidae</taxon>
        <taxon>Elysia</taxon>
    </lineage>
</organism>
<name>A0AAE1ADX2_9GAST</name>